<evidence type="ECO:0000259" key="1">
    <source>
        <dbReference type="Pfam" id="PF01048"/>
    </source>
</evidence>
<dbReference type="InterPro" id="IPR035994">
    <property type="entry name" value="Nucleoside_phosphorylase_sf"/>
</dbReference>
<comment type="caution">
    <text evidence="3">The sequence shown here is derived from an EMBL/GenBank/DDBJ whole genome shotgun (WGS) entry which is preliminary data.</text>
</comment>
<dbReference type="NCBIfam" id="TIGR03468">
    <property type="entry name" value="HpnG"/>
    <property type="match status" value="1"/>
</dbReference>
<dbReference type="GO" id="GO:0019284">
    <property type="term" value="P:L-methionine salvage from S-adenosylmethionine"/>
    <property type="evidence" value="ECO:0007669"/>
    <property type="project" value="TreeGrafter"/>
</dbReference>
<name>A0A7W6AK85_9HYPH</name>
<dbReference type="PANTHER" id="PTHR46832">
    <property type="entry name" value="5'-METHYLTHIOADENOSINE/S-ADENOSYLHOMOCYSTEINE NUCLEOSIDASE"/>
    <property type="match status" value="1"/>
</dbReference>
<evidence type="ECO:0000313" key="4">
    <source>
        <dbReference type="Proteomes" id="UP000517759"/>
    </source>
</evidence>
<dbReference type="PANTHER" id="PTHR46832:SF1">
    <property type="entry name" value="5'-METHYLTHIOADENOSINE_S-ADENOSYLHOMOCYSTEINE NUCLEOSIDASE"/>
    <property type="match status" value="1"/>
</dbReference>
<evidence type="ECO:0000313" key="5">
    <source>
        <dbReference type="Proteomes" id="UP001156881"/>
    </source>
</evidence>
<reference evidence="5" key="2">
    <citation type="journal article" date="2019" name="Int. J. Syst. Evol. Microbiol.">
        <title>The Global Catalogue of Microorganisms (GCM) 10K type strain sequencing project: providing services to taxonomists for standard genome sequencing and annotation.</title>
        <authorList>
            <consortium name="The Broad Institute Genomics Platform"/>
            <consortium name="The Broad Institute Genome Sequencing Center for Infectious Disease"/>
            <person name="Wu L."/>
            <person name="Ma J."/>
        </authorList>
    </citation>
    <scope>NUCLEOTIDE SEQUENCE [LARGE SCALE GENOMIC DNA]</scope>
    <source>
        <strain evidence="5">NBRC 107710</strain>
    </source>
</reference>
<dbReference type="Pfam" id="PF01048">
    <property type="entry name" value="PNP_UDP_1"/>
    <property type="match status" value="1"/>
</dbReference>
<dbReference type="EMBL" id="JACIDN010000009">
    <property type="protein sequence ID" value="MBB3904962.1"/>
    <property type="molecule type" value="Genomic_DNA"/>
</dbReference>
<evidence type="ECO:0000313" key="2">
    <source>
        <dbReference type="EMBL" id="GLS47095.1"/>
    </source>
</evidence>
<sequence>MPAVLAVAGLAREARIAAGEGVETLQAGGRPAVLRDRFAALRDTPYRAVISFGIAGGLDPALVPGDVVVSTAVVAGDGRRLPCDPGIAEAHARRLSGLGRRVVARDVAGVEAAIMTVEAKAALGARTGAAVVDMESHVAADYAAQRGLPFAILRVVCDPAERALPAFAASALKPNGDPDIAAVLAALLRREARIGELVRLARDSGEAFKSLGRARALLGLALGVDA</sequence>
<dbReference type="InterPro" id="IPR000845">
    <property type="entry name" value="Nucleoside_phosphorylase_d"/>
</dbReference>
<keyword evidence="5" id="KW-1185">Reference proteome</keyword>
<organism evidence="3 4">
    <name type="scientific">Methylobacterium brachythecii</name>
    <dbReference type="NCBI Taxonomy" id="1176177"/>
    <lineage>
        <taxon>Bacteria</taxon>
        <taxon>Pseudomonadati</taxon>
        <taxon>Pseudomonadota</taxon>
        <taxon>Alphaproteobacteria</taxon>
        <taxon>Hyphomicrobiales</taxon>
        <taxon>Methylobacteriaceae</taxon>
        <taxon>Methylobacterium</taxon>
    </lineage>
</organism>
<reference evidence="3 4" key="3">
    <citation type="submission" date="2020-08" db="EMBL/GenBank/DDBJ databases">
        <title>Genomic Encyclopedia of Type Strains, Phase IV (KMG-IV): sequencing the most valuable type-strain genomes for metagenomic binning, comparative biology and taxonomic classification.</title>
        <authorList>
            <person name="Goeker M."/>
        </authorList>
    </citation>
    <scope>NUCLEOTIDE SEQUENCE [LARGE SCALE GENOMIC DNA]</scope>
    <source>
        <strain evidence="3 4">DSM 24105</strain>
    </source>
</reference>
<feature type="domain" description="Nucleoside phosphorylase" evidence="1">
    <location>
        <begin position="40"/>
        <end position="165"/>
    </location>
</feature>
<dbReference type="Proteomes" id="UP001156881">
    <property type="component" value="Unassembled WGS sequence"/>
</dbReference>
<protein>
    <submittedName>
        <fullName evidence="3">Hopanoid-associated phosphorylase</fullName>
    </submittedName>
</protein>
<dbReference type="InterPro" id="IPR017831">
    <property type="entry name" value="Hopanoid-assoc_phosphoryl_HpnG"/>
</dbReference>
<dbReference type="CDD" id="cd17768">
    <property type="entry name" value="adenosylhopane_nucleosidase_HpnG-like"/>
    <property type="match status" value="1"/>
</dbReference>
<dbReference type="EMBL" id="BSPG01000083">
    <property type="protein sequence ID" value="GLS47095.1"/>
    <property type="molecule type" value="Genomic_DNA"/>
</dbReference>
<evidence type="ECO:0000313" key="3">
    <source>
        <dbReference type="EMBL" id="MBB3904962.1"/>
    </source>
</evidence>
<dbReference type="SUPFAM" id="SSF53167">
    <property type="entry name" value="Purine and uridine phosphorylases"/>
    <property type="match status" value="1"/>
</dbReference>
<reference evidence="2" key="4">
    <citation type="submission" date="2023-01" db="EMBL/GenBank/DDBJ databases">
        <title>Draft genome sequence of Methylobacterium brachythecii strain NBRC 107710.</title>
        <authorList>
            <person name="Sun Q."/>
            <person name="Mori K."/>
        </authorList>
    </citation>
    <scope>NUCLEOTIDE SEQUENCE</scope>
    <source>
        <strain evidence="2">NBRC 107710</strain>
    </source>
</reference>
<dbReference type="GO" id="GO:0009116">
    <property type="term" value="P:nucleoside metabolic process"/>
    <property type="evidence" value="ECO:0007669"/>
    <property type="project" value="InterPro"/>
</dbReference>
<dbReference type="GO" id="GO:0008930">
    <property type="term" value="F:methylthioadenosine nucleosidase activity"/>
    <property type="evidence" value="ECO:0007669"/>
    <property type="project" value="TreeGrafter"/>
</dbReference>
<dbReference type="GO" id="GO:0008782">
    <property type="term" value="F:adenosylhomocysteine nucleosidase activity"/>
    <property type="evidence" value="ECO:0007669"/>
    <property type="project" value="TreeGrafter"/>
</dbReference>
<reference evidence="2" key="1">
    <citation type="journal article" date="2014" name="Int. J. Syst. Evol. Microbiol.">
        <title>Complete genome of a new Firmicutes species belonging to the dominant human colonic microbiota ('Ruminococcus bicirculans') reveals two chromosomes and a selective capacity to utilize plant glucans.</title>
        <authorList>
            <consortium name="NISC Comparative Sequencing Program"/>
            <person name="Wegmann U."/>
            <person name="Louis P."/>
            <person name="Goesmann A."/>
            <person name="Henrissat B."/>
            <person name="Duncan S.H."/>
            <person name="Flint H.J."/>
        </authorList>
    </citation>
    <scope>NUCLEOTIDE SEQUENCE</scope>
    <source>
        <strain evidence="2">NBRC 107710</strain>
    </source>
</reference>
<accession>A0A7W6AK85</accession>
<gene>
    <name evidence="2" type="ORF">GCM10007884_50970</name>
    <name evidence="3" type="ORF">GGR33_004488</name>
</gene>
<dbReference type="GO" id="GO:0005829">
    <property type="term" value="C:cytosol"/>
    <property type="evidence" value="ECO:0007669"/>
    <property type="project" value="TreeGrafter"/>
</dbReference>
<dbReference type="RefSeq" id="WP_183509601.1">
    <property type="nucleotide sequence ID" value="NZ_BSPG01000083.1"/>
</dbReference>
<dbReference type="Proteomes" id="UP000517759">
    <property type="component" value="Unassembled WGS sequence"/>
</dbReference>
<proteinExistence type="predicted"/>
<dbReference type="AlphaFoldDB" id="A0A7W6AK85"/>
<dbReference type="Gene3D" id="3.40.50.1580">
    <property type="entry name" value="Nucleoside phosphorylase domain"/>
    <property type="match status" value="1"/>
</dbReference>